<organism evidence="2 3">
    <name type="scientific">Geodermatophilus africanus</name>
    <dbReference type="NCBI Taxonomy" id="1137993"/>
    <lineage>
        <taxon>Bacteria</taxon>
        <taxon>Bacillati</taxon>
        <taxon>Actinomycetota</taxon>
        <taxon>Actinomycetes</taxon>
        <taxon>Geodermatophilales</taxon>
        <taxon>Geodermatophilaceae</taxon>
        <taxon>Geodermatophilus</taxon>
    </lineage>
</organism>
<dbReference type="AlphaFoldDB" id="A0A1H3MTE4"/>
<dbReference type="Proteomes" id="UP000198921">
    <property type="component" value="Unassembled WGS sequence"/>
</dbReference>
<evidence type="ECO:0000313" key="2">
    <source>
        <dbReference type="EMBL" id="SDY79259.1"/>
    </source>
</evidence>
<feature type="region of interest" description="Disordered" evidence="1">
    <location>
        <begin position="181"/>
        <end position="280"/>
    </location>
</feature>
<protein>
    <submittedName>
        <fullName evidence="2">Uncharacterized protein</fullName>
    </submittedName>
</protein>
<evidence type="ECO:0000256" key="1">
    <source>
        <dbReference type="SAM" id="MobiDB-lite"/>
    </source>
</evidence>
<feature type="compositionally biased region" description="Basic residues" evidence="1">
    <location>
        <begin position="61"/>
        <end position="74"/>
    </location>
</feature>
<accession>A0A1H3MTE4</accession>
<reference evidence="3" key="1">
    <citation type="submission" date="2016-10" db="EMBL/GenBank/DDBJ databases">
        <authorList>
            <person name="Varghese N."/>
            <person name="Submissions S."/>
        </authorList>
    </citation>
    <scope>NUCLEOTIDE SEQUENCE [LARGE SCALE GENOMIC DNA]</scope>
    <source>
        <strain evidence="3">DSM 45422</strain>
    </source>
</reference>
<feature type="compositionally biased region" description="Low complexity" evidence="1">
    <location>
        <begin position="258"/>
        <end position="273"/>
    </location>
</feature>
<gene>
    <name evidence="2" type="ORF">SAMN05660209_03742</name>
</gene>
<feature type="region of interest" description="Disordered" evidence="1">
    <location>
        <begin position="1"/>
        <end position="107"/>
    </location>
</feature>
<keyword evidence="3" id="KW-1185">Reference proteome</keyword>
<feature type="compositionally biased region" description="Low complexity" evidence="1">
    <location>
        <begin position="29"/>
        <end position="43"/>
    </location>
</feature>
<proteinExistence type="predicted"/>
<dbReference type="STRING" id="1137993.SAMN05660209_03742"/>
<dbReference type="EMBL" id="FNOT01000011">
    <property type="protein sequence ID" value="SDY79259.1"/>
    <property type="molecule type" value="Genomic_DNA"/>
</dbReference>
<name>A0A1H3MTE4_9ACTN</name>
<evidence type="ECO:0000313" key="3">
    <source>
        <dbReference type="Proteomes" id="UP000198921"/>
    </source>
</evidence>
<feature type="compositionally biased region" description="Basic residues" evidence="1">
    <location>
        <begin position="15"/>
        <end position="28"/>
    </location>
</feature>
<feature type="compositionally biased region" description="Basic and acidic residues" evidence="1">
    <location>
        <begin position="194"/>
        <end position="209"/>
    </location>
</feature>
<sequence>MSPGLLTGWPGRGRNGCRRVSARPRRAGATRPAPSPARSAGGSDRVRRTRRSPRPTTAPAARRRQVAHSGRLRRLSPPVTTEPHPGRQPDRLCAPGRCPARGGGGEGVRVRVRGHGTDGSRGRRHADVPKVMVRVTVWPELPAPSRASAAATEVVVRIVGALQSRPVRSAPCWPVARQNARRSRPCSTPPALDLQRHGGGDRALHRDPTGDVGRASPTSLPPQRIAHPGACGKTLALPQTRRAEAGTCGDDPSRRACGDAGPGAPSSAVGADGLRSEPMT</sequence>